<dbReference type="InParanoid" id="E3L4D9"/>
<evidence type="ECO:0000256" key="1">
    <source>
        <dbReference type="SAM" id="MobiDB-lite"/>
    </source>
</evidence>
<dbReference type="GeneID" id="10529328"/>
<protein>
    <submittedName>
        <fullName evidence="2">Uncharacterized protein</fullName>
    </submittedName>
</protein>
<feature type="compositionally biased region" description="Polar residues" evidence="1">
    <location>
        <begin position="137"/>
        <end position="150"/>
    </location>
</feature>
<evidence type="ECO:0000313" key="2">
    <source>
        <dbReference type="EMBL" id="EFP91414.2"/>
    </source>
</evidence>
<dbReference type="Proteomes" id="UP000008783">
    <property type="component" value="Unassembled WGS sequence"/>
</dbReference>
<feature type="compositionally biased region" description="Low complexity" evidence="1">
    <location>
        <begin position="119"/>
        <end position="129"/>
    </location>
</feature>
<dbReference type="RefSeq" id="XP_003335833.2">
    <property type="nucleotide sequence ID" value="XM_003335785.2"/>
</dbReference>
<keyword evidence="3" id="KW-1185">Reference proteome</keyword>
<feature type="region of interest" description="Disordered" evidence="1">
    <location>
        <begin position="49"/>
        <end position="150"/>
    </location>
</feature>
<dbReference type="OrthoDB" id="10528478at2759"/>
<dbReference type="KEGG" id="pgr:PGTG_17370"/>
<organism evidence="2 3">
    <name type="scientific">Puccinia graminis f. sp. tritici (strain CRL 75-36-700-3 / race SCCL)</name>
    <name type="common">Black stem rust fungus</name>
    <dbReference type="NCBI Taxonomy" id="418459"/>
    <lineage>
        <taxon>Eukaryota</taxon>
        <taxon>Fungi</taxon>
        <taxon>Dikarya</taxon>
        <taxon>Basidiomycota</taxon>
        <taxon>Pucciniomycotina</taxon>
        <taxon>Pucciniomycetes</taxon>
        <taxon>Pucciniales</taxon>
        <taxon>Pucciniaceae</taxon>
        <taxon>Puccinia</taxon>
    </lineage>
</organism>
<proteinExistence type="predicted"/>
<name>E3L4D9_PUCGT</name>
<dbReference type="AlphaFoldDB" id="E3L4D9"/>
<dbReference type="HOGENOM" id="CLU_1741471_0_0_1"/>
<dbReference type="VEuPathDB" id="FungiDB:PGTG_17370"/>
<gene>
    <name evidence="2" type="ORF">PGTG_17370</name>
</gene>
<feature type="compositionally biased region" description="Basic and acidic residues" evidence="1">
    <location>
        <begin position="65"/>
        <end position="75"/>
    </location>
</feature>
<evidence type="ECO:0000313" key="3">
    <source>
        <dbReference type="Proteomes" id="UP000008783"/>
    </source>
</evidence>
<reference evidence="3" key="2">
    <citation type="journal article" date="2011" name="Proc. Natl. Acad. Sci. U.S.A.">
        <title>Obligate biotrophy features unraveled by the genomic analysis of rust fungi.</title>
        <authorList>
            <person name="Duplessis S."/>
            <person name="Cuomo C.A."/>
            <person name="Lin Y.-C."/>
            <person name="Aerts A."/>
            <person name="Tisserant E."/>
            <person name="Veneault-Fourrey C."/>
            <person name="Joly D.L."/>
            <person name="Hacquard S."/>
            <person name="Amselem J."/>
            <person name="Cantarel B.L."/>
            <person name="Chiu R."/>
            <person name="Coutinho P.M."/>
            <person name="Feau N."/>
            <person name="Field M."/>
            <person name="Frey P."/>
            <person name="Gelhaye E."/>
            <person name="Goldberg J."/>
            <person name="Grabherr M.G."/>
            <person name="Kodira C.D."/>
            <person name="Kohler A."/>
            <person name="Kuees U."/>
            <person name="Lindquist E.A."/>
            <person name="Lucas S.M."/>
            <person name="Mago R."/>
            <person name="Mauceli E."/>
            <person name="Morin E."/>
            <person name="Murat C."/>
            <person name="Pangilinan J.L."/>
            <person name="Park R."/>
            <person name="Pearson M."/>
            <person name="Quesneville H."/>
            <person name="Rouhier N."/>
            <person name="Sakthikumar S."/>
            <person name="Salamov A.A."/>
            <person name="Schmutz J."/>
            <person name="Selles B."/>
            <person name="Shapiro H."/>
            <person name="Tanguay P."/>
            <person name="Tuskan G.A."/>
            <person name="Henrissat B."/>
            <person name="Van de Peer Y."/>
            <person name="Rouze P."/>
            <person name="Ellis J.G."/>
            <person name="Dodds P.N."/>
            <person name="Schein J.E."/>
            <person name="Zhong S."/>
            <person name="Hamelin R.C."/>
            <person name="Grigoriev I.V."/>
            <person name="Szabo L.J."/>
            <person name="Martin F."/>
        </authorList>
    </citation>
    <scope>NUCLEOTIDE SEQUENCE [LARGE SCALE GENOMIC DNA]</scope>
    <source>
        <strain evidence="3">CRL 75-36-700-3 / race SCCL</strain>
    </source>
</reference>
<reference key="1">
    <citation type="submission" date="2007-01" db="EMBL/GenBank/DDBJ databases">
        <title>The Genome Sequence of Puccinia graminis f. sp. tritici Strain CRL 75-36-700-3.</title>
        <authorList>
            <consortium name="The Broad Institute Genome Sequencing Platform"/>
            <person name="Birren B."/>
            <person name="Lander E."/>
            <person name="Galagan J."/>
            <person name="Nusbaum C."/>
            <person name="Devon K."/>
            <person name="Cuomo C."/>
            <person name="Jaffe D."/>
            <person name="Butler J."/>
            <person name="Alvarez P."/>
            <person name="Gnerre S."/>
            <person name="Grabherr M."/>
            <person name="Mauceli E."/>
            <person name="Brockman W."/>
            <person name="Young S."/>
            <person name="LaButti K."/>
            <person name="Sykes S."/>
            <person name="DeCaprio D."/>
            <person name="Crawford M."/>
            <person name="Koehrsen M."/>
            <person name="Engels R."/>
            <person name="Montgomery P."/>
            <person name="Pearson M."/>
            <person name="Howarth C."/>
            <person name="Larson L."/>
            <person name="White J."/>
            <person name="Zeng Q."/>
            <person name="Kodira C."/>
            <person name="Yandava C."/>
            <person name="Alvarado L."/>
            <person name="O'Leary S."/>
            <person name="Szabo L."/>
            <person name="Dean R."/>
            <person name="Schein J."/>
        </authorList>
    </citation>
    <scope>NUCLEOTIDE SEQUENCE</scope>
    <source>
        <strain>CRL 75-36-700-3</strain>
    </source>
</reference>
<accession>E3L4D9</accession>
<dbReference type="EMBL" id="DS178346">
    <property type="protein sequence ID" value="EFP91414.2"/>
    <property type="molecule type" value="Genomic_DNA"/>
</dbReference>
<sequence>MRQSLDLFPDLFSSLGAEEGKIIQTYHPSLSQAALTMKRPGHDTLLLRITGQKDGLKTSSPIDGHGVDGSREDRCNPSALVQPTPKNEDQEIYQSSPKRQKLDLDLSLSLPAQGQDATSLVPGSSSSPSQKRHSGGESNCNSFSMHSIQE</sequence>